<dbReference type="PANTHER" id="PTHR37810">
    <property type="entry name" value="IMMUNITY PROTEIN SDPI"/>
    <property type="match status" value="1"/>
</dbReference>
<feature type="transmembrane region" description="Helical" evidence="1">
    <location>
        <begin position="12"/>
        <end position="31"/>
    </location>
</feature>
<feature type="transmembrane region" description="Helical" evidence="1">
    <location>
        <begin position="119"/>
        <end position="138"/>
    </location>
</feature>
<dbReference type="PANTHER" id="PTHR37810:SF5">
    <property type="entry name" value="IMMUNITY PROTEIN SDPI"/>
    <property type="match status" value="1"/>
</dbReference>
<evidence type="ECO:0000313" key="4">
    <source>
        <dbReference type="Proteomes" id="UP000003755"/>
    </source>
</evidence>
<dbReference type="HOGENOM" id="CLU_093038_0_0_9"/>
<dbReference type="AlphaFoldDB" id="C9L9L5"/>
<dbReference type="InterPro" id="IPR025962">
    <property type="entry name" value="SdpI/YhfL"/>
</dbReference>
<dbReference type="GO" id="GO:0009636">
    <property type="term" value="P:response to toxic substance"/>
    <property type="evidence" value="ECO:0007669"/>
    <property type="project" value="TreeGrafter"/>
</dbReference>
<dbReference type="KEGG" id="bhan:CGC63_14330"/>
<evidence type="ECO:0000313" key="3">
    <source>
        <dbReference type="EMBL" id="EEX21361.1"/>
    </source>
</evidence>
<sequence length="214" mass="24446">MKMMKKSEYKGIMIITSIMILLPMIIGVVLWDKLPSEIATHFGTDNQANGWSSKPMTVFGMPLLMLALQWFCFLITSNDPKKRNINKKMFTFVLWLVPIISLIVMMSTYTIALGYSVDIGMIVNFLMGIVFIGIGNYMHKIKQNYTVGIKIPWTLSSEANWNKTHRMSSWLFIIGGILFCINGFFKMTEVLFVVIILIAVVPMVYSFVLYKKGI</sequence>
<reference evidence="3" key="1">
    <citation type="submission" date="2009-09" db="EMBL/GenBank/DDBJ databases">
        <authorList>
            <person name="Weinstock G."/>
            <person name="Sodergren E."/>
            <person name="Clifton S."/>
            <person name="Fulton L."/>
            <person name="Fulton B."/>
            <person name="Courtney L."/>
            <person name="Fronick C."/>
            <person name="Harrison M."/>
            <person name="Strong C."/>
            <person name="Farmer C."/>
            <person name="Delahaunty K."/>
            <person name="Markovic C."/>
            <person name="Hall O."/>
            <person name="Minx P."/>
            <person name="Tomlinson C."/>
            <person name="Mitreva M."/>
            <person name="Nelson J."/>
            <person name="Hou S."/>
            <person name="Wollam A."/>
            <person name="Pepin K.H."/>
            <person name="Johnson M."/>
            <person name="Bhonagiri V."/>
            <person name="Nash W.E."/>
            <person name="Warren W."/>
            <person name="Chinwalla A."/>
            <person name="Mardis E.R."/>
            <person name="Wilson R.K."/>
        </authorList>
    </citation>
    <scope>NUCLEOTIDE SEQUENCE [LARGE SCALE GENOMIC DNA]</scope>
    <source>
        <strain evidence="3">DSM 20583</strain>
    </source>
</reference>
<feature type="transmembrane region" description="Helical" evidence="1">
    <location>
        <begin position="89"/>
        <end position="113"/>
    </location>
</feature>
<dbReference type="Pfam" id="PF13630">
    <property type="entry name" value="SdpI"/>
    <property type="match status" value="1"/>
</dbReference>
<keyword evidence="4" id="KW-1185">Reference proteome</keyword>
<keyword evidence="1" id="KW-0472">Membrane</keyword>
<dbReference type="Proteomes" id="UP000003755">
    <property type="component" value="Unassembled WGS sequence"/>
</dbReference>
<dbReference type="Pfam" id="PF07853">
    <property type="entry name" value="DUF1648"/>
    <property type="match status" value="1"/>
</dbReference>
<dbReference type="EMBL" id="ABYU02000027">
    <property type="protein sequence ID" value="EEX21361.1"/>
    <property type="molecule type" value="Genomic_DNA"/>
</dbReference>
<dbReference type="InterPro" id="IPR012867">
    <property type="entry name" value="DUF1648"/>
</dbReference>
<comment type="caution">
    <text evidence="3">The sequence shown here is derived from an EMBL/GenBank/DDBJ whole genome shotgun (WGS) entry which is preliminary data.</text>
</comment>
<keyword evidence="1" id="KW-0812">Transmembrane</keyword>
<feature type="transmembrane region" description="Helical" evidence="1">
    <location>
        <begin position="167"/>
        <end position="185"/>
    </location>
</feature>
<keyword evidence="1" id="KW-1133">Transmembrane helix</keyword>
<feature type="transmembrane region" description="Helical" evidence="1">
    <location>
        <begin position="59"/>
        <end position="77"/>
    </location>
</feature>
<evidence type="ECO:0000256" key="1">
    <source>
        <dbReference type="SAM" id="Phobius"/>
    </source>
</evidence>
<evidence type="ECO:0000259" key="2">
    <source>
        <dbReference type="Pfam" id="PF07853"/>
    </source>
</evidence>
<dbReference type="PIRSF" id="PIRSF038959">
    <property type="entry name" value="SdpI"/>
    <property type="match status" value="1"/>
</dbReference>
<accession>C9L9L5</accession>
<dbReference type="InterPro" id="IPR026272">
    <property type="entry name" value="SdpI"/>
</dbReference>
<name>C9L9L5_BLAHA</name>
<dbReference type="eggNOG" id="COG5658">
    <property type="taxonomic scope" value="Bacteria"/>
</dbReference>
<organism evidence="3 4">
    <name type="scientific">Blautia hansenii DSM 20583</name>
    <dbReference type="NCBI Taxonomy" id="537007"/>
    <lineage>
        <taxon>Bacteria</taxon>
        <taxon>Bacillati</taxon>
        <taxon>Bacillota</taxon>
        <taxon>Clostridia</taxon>
        <taxon>Lachnospirales</taxon>
        <taxon>Lachnospiraceae</taxon>
        <taxon>Blautia</taxon>
    </lineage>
</organism>
<feature type="domain" description="DUF1648" evidence="2">
    <location>
        <begin position="18"/>
        <end position="66"/>
    </location>
</feature>
<feature type="transmembrane region" description="Helical" evidence="1">
    <location>
        <begin position="191"/>
        <end position="210"/>
    </location>
</feature>
<proteinExistence type="predicted"/>
<gene>
    <name evidence="3" type="ORF">BLAHAN_06098</name>
</gene>
<dbReference type="STRING" id="537007.BLAHAN_06098"/>
<protein>
    <recommendedName>
        <fullName evidence="2">DUF1648 domain-containing protein</fullName>
    </recommendedName>
</protein>